<name>A0A3N4P4D8_9GAMM</name>
<dbReference type="PANTHER" id="PTHR43294:SF20">
    <property type="entry name" value="P-TYPE ATPASE"/>
    <property type="match status" value="1"/>
</dbReference>
<proteinExistence type="inferred from homology"/>
<evidence type="ECO:0000256" key="4">
    <source>
        <dbReference type="ARBA" id="ARBA00022692"/>
    </source>
</evidence>
<dbReference type="SFLD" id="SFLDF00027">
    <property type="entry name" value="p-type_atpase"/>
    <property type="match status" value="1"/>
</dbReference>
<dbReference type="InterPro" id="IPR004014">
    <property type="entry name" value="ATPase_P-typ_cation-transptr_N"/>
</dbReference>
<reference evidence="14 15" key="1">
    <citation type="submission" date="2018-11" db="EMBL/GenBank/DDBJ databases">
        <title>Whole genome sequencing of Pantoea sp. RIT388.</title>
        <authorList>
            <person name="Gan H.M."/>
            <person name="Hudson A.O."/>
        </authorList>
    </citation>
    <scope>NUCLEOTIDE SEQUENCE [LARGE SCALE GENOMIC DNA]</scope>
    <source>
        <strain evidence="14 15">RIT388</strain>
    </source>
</reference>
<dbReference type="InterPro" id="IPR008250">
    <property type="entry name" value="ATPase_P-typ_transduc_dom_A_sf"/>
</dbReference>
<evidence type="ECO:0000256" key="6">
    <source>
        <dbReference type="ARBA" id="ARBA00022741"/>
    </source>
</evidence>
<evidence type="ECO:0000256" key="8">
    <source>
        <dbReference type="ARBA" id="ARBA00022842"/>
    </source>
</evidence>
<dbReference type="NCBIfam" id="TIGR01494">
    <property type="entry name" value="ATPase_P-type"/>
    <property type="match status" value="3"/>
</dbReference>
<sequence>MNTDKPERAYYHLSVDETLTRTTSSAEGITSTEAAARLHQFGENALPQKPGKPAWLRFLAHFNDVLIYVLLAAALLTAVMGHWVDTLVILGVAVVNALIGHIQESNAEKSLQSIRNMLSSETVVVRAGNYETLPTTSLVPGDIVVIRAGDRIPADLRIIESHNLRVEEAILTGESTVVEKSTAALTGDLALGDRTNMLFSGTTVSSGGGKGVVVATGGDTELGHINQMMSDIEKHRTPLLVQMDKLGKAIFLIILAMMAALFVFSLLFRDMPVSELMLSLISLAVASVPEGLPAIISIILSLGVQTMARQQAIIRKLPTVETLGAMTIICSDKTGTLTMNEMTVKVVITADHIYRVEGDSYEPVGTMHKIDDASPVTIAPGSMLESYLRTIDLCNDSQLIKDENGIWKITGGPTEGALKVLAAKGRLPEVTTELRSKIPFDSQYKYMSTLYRVGDEERILITGAPDVLFRLCQLQQTESGLQPLDLAWWEARIEEYAGEGLRMVAAAWKPASSGQTELSHQDLQQGVILSGIAGMMDPPRPEAISAIGDCLQAGIRVKMITGDHPQTAMSIGQMLGIGNASTAITGRELESMNEQQLSEAAQYYDIFARTSPEDKFRLVQALQRNREIVGMTGDGVNDAPALKQADVGIAMGIKGTEVTKEAADMILTDDNFATIAGAVREGRRVYDNLKKTILFIMPTNLAQGLLIIIALLAGNLIPLTPVLILWMNMATSATLSFGLAFEAGEKNIMKRPPRDPTLHVMDGFAIWRVIFVGSMIAISAFVLEAWLQPRGYSAEFIRTVLLQMLVTAQWFYLLNCRVSDGFSLNKGLLRNKGIWIVSAVLLGLQLLIIYAPFMQLLFGTESLPFRYWVITFIIGFVMFLIVEIEKPLTRKFRKV</sequence>
<dbReference type="GO" id="GO:1990573">
    <property type="term" value="P:potassium ion import across plasma membrane"/>
    <property type="evidence" value="ECO:0007669"/>
    <property type="project" value="TreeGrafter"/>
</dbReference>
<dbReference type="OrthoDB" id="9814270at2"/>
<dbReference type="InterPro" id="IPR059000">
    <property type="entry name" value="ATPase_P-type_domA"/>
</dbReference>
<dbReference type="PRINTS" id="PR00119">
    <property type="entry name" value="CATATPASE"/>
</dbReference>
<keyword evidence="15" id="KW-1185">Reference proteome</keyword>
<dbReference type="InterPro" id="IPR036412">
    <property type="entry name" value="HAD-like_sf"/>
</dbReference>
<feature type="transmembrane region" description="Helical" evidence="12">
    <location>
        <begin position="723"/>
        <end position="744"/>
    </location>
</feature>
<dbReference type="SFLD" id="SFLDG00002">
    <property type="entry name" value="C1.7:_P-type_atpase_like"/>
    <property type="match status" value="1"/>
</dbReference>
<dbReference type="Pfam" id="PF13246">
    <property type="entry name" value="Cation_ATPase"/>
    <property type="match status" value="1"/>
</dbReference>
<gene>
    <name evidence="14" type="ORF">BBB56_10065</name>
</gene>
<keyword evidence="6" id="KW-0547">Nucleotide-binding</keyword>
<dbReference type="InterPro" id="IPR006068">
    <property type="entry name" value="ATPase_P-typ_cation-transptr_C"/>
</dbReference>
<keyword evidence="3" id="KW-0597">Phosphoprotein</keyword>
<feature type="transmembrane region" description="Helical" evidence="12">
    <location>
        <begin position="834"/>
        <end position="853"/>
    </location>
</feature>
<dbReference type="SUPFAM" id="SSF81665">
    <property type="entry name" value="Calcium ATPase, transmembrane domain M"/>
    <property type="match status" value="1"/>
</dbReference>
<keyword evidence="11 12" id="KW-0472">Membrane</keyword>
<dbReference type="GO" id="GO:0005391">
    <property type="term" value="F:P-type sodium:potassium-exchanging transporter activity"/>
    <property type="evidence" value="ECO:0007669"/>
    <property type="project" value="TreeGrafter"/>
</dbReference>
<dbReference type="InterPro" id="IPR023299">
    <property type="entry name" value="ATPase_P-typ_cyto_dom_N"/>
</dbReference>
<feature type="transmembrane region" description="Helical" evidence="12">
    <location>
        <begin position="249"/>
        <end position="268"/>
    </location>
</feature>
<dbReference type="Pfam" id="PF00122">
    <property type="entry name" value="E1-E2_ATPase"/>
    <property type="match status" value="1"/>
</dbReference>
<dbReference type="GO" id="GO:0006883">
    <property type="term" value="P:intracellular sodium ion homeostasis"/>
    <property type="evidence" value="ECO:0007669"/>
    <property type="project" value="TreeGrafter"/>
</dbReference>
<dbReference type="SMART" id="SM00831">
    <property type="entry name" value="Cation_ATPase_N"/>
    <property type="match status" value="1"/>
</dbReference>
<dbReference type="GO" id="GO:0012505">
    <property type="term" value="C:endomembrane system"/>
    <property type="evidence" value="ECO:0007669"/>
    <property type="project" value="UniProtKB-SubCell"/>
</dbReference>
<dbReference type="EMBL" id="RMVG01000006">
    <property type="protein sequence ID" value="RPE01209.1"/>
    <property type="molecule type" value="Genomic_DNA"/>
</dbReference>
<evidence type="ECO:0000256" key="10">
    <source>
        <dbReference type="ARBA" id="ARBA00022989"/>
    </source>
</evidence>
<dbReference type="SUPFAM" id="SSF56784">
    <property type="entry name" value="HAD-like"/>
    <property type="match status" value="1"/>
</dbReference>
<dbReference type="GO" id="GO:0036376">
    <property type="term" value="P:sodium ion export across plasma membrane"/>
    <property type="evidence" value="ECO:0007669"/>
    <property type="project" value="TreeGrafter"/>
</dbReference>
<evidence type="ECO:0000256" key="1">
    <source>
        <dbReference type="ARBA" id="ARBA00004127"/>
    </source>
</evidence>
<evidence type="ECO:0000256" key="3">
    <source>
        <dbReference type="ARBA" id="ARBA00022553"/>
    </source>
</evidence>
<keyword evidence="5" id="KW-0479">Metal-binding</keyword>
<dbReference type="Proteomes" id="UP000281332">
    <property type="component" value="Unassembled WGS sequence"/>
</dbReference>
<dbReference type="SFLD" id="SFLDS00003">
    <property type="entry name" value="Haloacid_Dehalogenase"/>
    <property type="match status" value="1"/>
</dbReference>
<evidence type="ECO:0000256" key="5">
    <source>
        <dbReference type="ARBA" id="ARBA00022723"/>
    </source>
</evidence>
<evidence type="ECO:0000256" key="9">
    <source>
        <dbReference type="ARBA" id="ARBA00022967"/>
    </source>
</evidence>
<accession>A0A3N4P4D8</accession>
<keyword evidence="10 12" id="KW-1133">Transmembrane helix</keyword>
<feature type="transmembrane region" description="Helical" evidence="12">
    <location>
        <begin position="86"/>
        <end position="102"/>
    </location>
</feature>
<dbReference type="Gene3D" id="3.40.50.1000">
    <property type="entry name" value="HAD superfamily/HAD-like"/>
    <property type="match status" value="1"/>
</dbReference>
<evidence type="ECO:0000256" key="7">
    <source>
        <dbReference type="ARBA" id="ARBA00022840"/>
    </source>
</evidence>
<dbReference type="PROSITE" id="PS00154">
    <property type="entry name" value="ATPASE_E1_E2"/>
    <property type="match status" value="1"/>
</dbReference>
<dbReference type="Gene3D" id="2.70.150.10">
    <property type="entry name" value="Calcium-transporting ATPase, cytoplasmic transduction domain A"/>
    <property type="match status" value="1"/>
</dbReference>
<evidence type="ECO:0000313" key="14">
    <source>
        <dbReference type="EMBL" id="RPE01209.1"/>
    </source>
</evidence>
<protein>
    <submittedName>
        <fullName evidence="14">Cation-transporting P-type ATPase</fullName>
    </submittedName>
</protein>
<dbReference type="CDD" id="cd02080">
    <property type="entry name" value="P-type_ATPase_cation"/>
    <property type="match status" value="1"/>
</dbReference>
<dbReference type="PANTHER" id="PTHR43294">
    <property type="entry name" value="SODIUM/POTASSIUM-TRANSPORTING ATPASE SUBUNIT ALPHA"/>
    <property type="match status" value="1"/>
</dbReference>
<dbReference type="InterPro" id="IPR044492">
    <property type="entry name" value="P_typ_ATPase_HD_dom"/>
</dbReference>
<evidence type="ECO:0000256" key="11">
    <source>
        <dbReference type="ARBA" id="ARBA00023136"/>
    </source>
</evidence>
<dbReference type="Gene3D" id="3.40.1110.10">
    <property type="entry name" value="Calcium-transporting ATPase, cytoplasmic domain N"/>
    <property type="match status" value="1"/>
</dbReference>
<comment type="caution">
    <text evidence="14">The sequence shown here is derived from an EMBL/GenBank/DDBJ whole genome shotgun (WGS) entry which is preliminary data.</text>
</comment>
<dbReference type="GO" id="GO:0046872">
    <property type="term" value="F:metal ion binding"/>
    <property type="evidence" value="ECO:0007669"/>
    <property type="project" value="UniProtKB-KW"/>
</dbReference>
<dbReference type="PRINTS" id="PR00120">
    <property type="entry name" value="HATPASE"/>
</dbReference>
<dbReference type="Gene3D" id="1.20.1110.10">
    <property type="entry name" value="Calcium-transporting ATPase, transmembrane domain"/>
    <property type="match status" value="1"/>
</dbReference>
<dbReference type="FunFam" id="3.40.50.1000:FF:000028">
    <property type="entry name" value="Calcium-transporting P-type ATPase, putative"/>
    <property type="match status" value="1"/>
</dbReference>
<dbReference type="Pfam" id="PF00689">
    <property type="entry name" value="Cation_ATPase_C"/>
    <property type="match status" value="1"/>
</dbReference>
<organism evidence="14 15">
    <name type="scientific">Candidatus Pantoea deserta</name>
    <dbReference type="NCBI Taxonomy" id="1869313"/>
    <lineage>
        <taxon>Bacteria</taxon>
        <taxon>Pseudomonadati</taxon>
        <taxon>Pseudomonadota</taxon>
        <taxon>Gammaproteobacteria</taxon>
        <taxon>Enterobacterales</taxon>
        <taxon>Erwiniaceae</taxon>
        <taxon>Pantoea</taxon>
    </lineage>
</organism>
<feature type="transmembrane region" description="Helical" evidence="12">
    <location>
        <begin position="865"/>
        <end position="884"/>
    </location>
</feature>
<comment type="similarity">
    <text evidence="2">Belongs to the cation transport ATPase (P-type) (TC 3.A.3) family. Type IIA subfamily.</text>
</comment>
<dbReference type="RefSeq" id="WP_123800818.1">
    <property type="nucleotide sequence ID" value="NZ_RMVG01000006.1"/>
</dbReference>
<feature type="transmembrane region" description="Helical" evidence="12">
    <location>
        <begin position="795"/>
        <end position="814"/>
    </location>
</feature>
<dbReference type="InterPro" id="IPR001757">
    <property type="entry name" value="P_typ_ATPase"/>
</dbReference>
<dbReference type="Pfam" id="PF00690">
    <property type="entry name" value="Cation_ATPase_N"/>
    <property type="match status" value="1"/>
</dbReference>
<dbReference type="GO" id="GO:1902600">
    <property type="term" value="P:proton transmembrane transport"/>
    <property type="evidence" value="ECO:0007669"/>
    <property type="project" value="TreeGrafter"/>
</dbReference>
<evidence type="ECO:0000259" key="13">
    <source>
        <dbReference type="SMART" id="SM00831"/>
    </source>
</evidence>
<feature type="transmembrane region" description="Helical" evidence="12">
    <location>
        <begin position="693"/>
        <end position="717"/>
    </location>
</feature>
<keyword evidence="4 12" id="KW-0812">Transmembrane</keyword>
<keyword evidence="9" id="KW-1278">Translocase</keyword>
<dbReference type="GO" id="GO:0016887">
    <property type="term" value="F:ATP hydrolysis activity"/>
    <property type="evidence" value="ECO:0007669"/>
    <property type="project" value="InterPro"/>
</dbReference>
<dbReference type="SUPFAM" id="SSF81660">
    <property type="entry name" value="Metal cation-transporting ATPase, ATP-binding domain N"/>
    <property type="match status" value="1"/>
</dbReference>
<dbReference type="GO" id="GO:0005886">
    <property type="term" value="C:plasma membrane"/>
    <property type="evidence" value="ECO:0007669"/>
    <property type="project" value="TreeGrafter"/>
</dbReference>
<evidence type="ECO:0000256" key="2">
    <source>
        <dbReference type="ARBA" id="ARBA00005675"/>
    </source>
</evidence>
<comment type="subcellular location">
    <subcellularLocation>
        <location evidence="1">Endomembrane system</location>
        <topology evidence="1">Multi-pass membrane protein</topology>
    </subcellularLocation>
</comment>
<dbReference type="InterPro" id="IPR018303">
    <property type="entry name" value="ATPase_P-typ_P_site"/>
</dbReference>
<feature type="transmembrane region" description="Helical" evidence="12">
    <location>
        <begin position="280"/>
        <end position="304"/>
    </location>
</feature>
<evidence type="ECO:0000313" key="15">
    <source>
        <dbReference type="Proteomes" id="UP000281332"/>
    </source>
</evidence>
<keyword evidence="7" id="KW-0067">ATP-binding</keyword>
<dbReference type="AlphaFoldDB" id="A0A3N4P4D8"/>
<dbReference type="FunFam" id="2.70.150.10:FF:000160">
    <property type="entry name" value="Sarcoplasmic/endoplasmic reticulum calcium ATPase 1"/>
    <property type="match status" value="1"/>
</dbReference>
<feature type="transmembrane region" description="Helical" evidence="12">
    <location>
        <begin position="58"/>
        <end position="80"/>
    </location>
</feature>
<dbReference type="SUPFAM" id="SSF81653">
    <property type="entry name" value="Calcium ATPase, transduction domain A"/>
    <property type="match status" value="1"/>
</dbReference>
<dbReference type="Pfam" id="PF08282">
    <property type="entry name" value="Hydrolase_3"/>
    <property type="match status" value="1"/>
</dbReference>
<dbReference type="GO" id="GO:0030007">
    <property type="term" value="P:intracellular potassium ion homeostasis"/>
    <property type="evidence" value="ECO:0007669"/>
    <property type="project" value="TreeGrafter"/>
</dbReference>
<dbReference type="InterPro" id="IPR050510">
    <property type="entry name" value="Cation_transp_ATPase_P-type"/>
</dbReference>
<evidence type="ECO:0000256" key="12">
    <source>
        <dbReference type="SAM" id="Phobius"/>
    </source>
</evidence>
<dbReference type="InterPro" id="IPR023214">
    <property type="entry name" value="HAD_sf"/>
</dbReference>
<feature type="transmembrane region" description="Helical" evidence="12">
    <location>
        <begin position="765"/>
        <end position="783"/>
    </location>
</feature>
<dbReference type="GO" id="GO:0005524">
    <property type="term" value="F:ATP binding"/>
    <property type="evidence" value="ECO:0007669"/>
    <property type="project" value="UniProtKB-KW"/>
</dbReference>
<feature type="domain" description="Cation-transporting P-type ATPase N-terminal" evidence="13">
    <location>
        <begin position="9"/>
        <end position="82"/>
    </location>
</feature>
<keyword evidence="8" id="KW-0460">Magnesium</keyword>
<dbReference type="InterPro" id="IPR023298">
    <property type="entry name" value="ATPase_P-typ_TM_dom_sf"/>
</dbReference>